<proteinExistence type="predicted"/>
<evidence type="ECO:0000259" key="1">
    <source>
        <dbReference type="PROSITE" id="PS51725"/>
    </source>
</evidence>
<keyword evidence="3" id="KW-1185">Reference proteome</keyword>
<dbReference type="InterPro" id="IPR007138">
    <property type="entry name" value="ABM_dom"/>
</dbReference>
<dbReference type="GO" id="GO:0004497">
    <property type="term" value="F:monooxygenase activity"/>
    <property type="evidence" value="ECO:0007669"/>
    <property type="project" value="UniProtKB-KW"/>
</dbReference>
<evidence type="ECO:0000313" key="2">
    <source>
        <dbReference type="EMBL" id="THJ36552.1"/>
    </source>
</evidence>
<dbReference type="PROSITE" id="PS51725">
    <property type="entry name" value="ABM"/>
    <property type="match status" value="1"/>
</dbReference>
<dbReference type="OrthoDB" id="9798115at2"/>
<comment type="caution">
    <text evidence="2">The sequence shown here is derived from an EMBL/GenBank/DDBJ whole genome shotgun (WGS) entry which is preliminary data.</text>
</comment>
<dbReference type="Gene3D" id="3.30.70.100">
    <property type="match status" value="1"/>
</dbReference>
<dbReference type="PANTHER" id="PTHR34474">
    <property type="entry name" value="SIGNAL TRANSDUCTION PROTEIN TRAP"/>
    <property type="match status" value="1"/>
</dbReference>
<feature type="domain" description="ABM" evidence="1">
    <location>
        <begin position="3"/>
        <end position="97"/>
    </location>
</feature>
<gene>
    <name evidence="2" type="ORF">E8K88_01260</name>
</gene>
<dbReference type="Pfam" id="PF03992">
    <property type="entry name" value="ABM"/>
    <property type="match status" value="1"/>
</dbReference>
<dbReference type="SUPFAM" id="SSF54909">
    <property type="entry name" value="Dimeric alpha+beta barrel"/>
    <property type="match status" value="1"/>
</dbReference>
<dbReference type="Proteomes" id="UP000306236">
    <property type="component" value="Unassembled WGS sequence"/>
</dbReference>
<protein>
    <submittedName>
        <fullName evidence="2">Antibiotic biosynthesis monooxygenase</fullName>
    </submittedName>
</protein>
<dbReference type="AlphaFoldDB" id="A0A4V3YXU7"/>
<keyword evidence="2" id="KW-0503">Monooxygenase</keyword>
<dbReference type="EMBL" id="SSWX01000001">
    <property type="protein sequence ID" value="THJ36552.1"/>
    <property type="molecule type" value="Genomic_DNA"/>
</dbReference>
<accession>A0A4V3YXU7</accession>
<dbReference type="InterPro" id="IPR050404">
    <property type="entry name" value="Heme-degrading_MO"/>
</dbReference>
<reference evidence="2 3" key="1">
    <citation type="submission" date="2019-04" db="EMBL/GenBank/DDBJ databases">
        <title>Lampropedia sp YIM MLB12 draf genome.</title>
        <authorList>
            <person name="Wang Y.-X."/>
        </authorList>
    </citation>
    <scope>NUCLEOTIDE SEQUENCE [LARGE SCALE GENOMIC DNA]</scope>
    <source>
        <strain evidence="2 3">YIM MLB12</strain>
    </source>
</reference>
<dbReference type="PANTHER" id="PTHR34474:SF2">
    <property type="entry name" value="SIGNAL TRANSDUCTION PROTEIN TRAP"/>
    <property type="match status" value="1"/>
</dbReference>
<sequence length="102" mass="12049">MPYFAMNRFRVLRGHEDTFLNHWKNRDSHLDTVPGFVRFQLLQGKQTEEHTLFISHTEWESEQTFIDWTQSEAFRKAHANAGKGTRDIYAGPPQLELFKVVL</sequence>
<keyword evidence="2" id="KW-0560">Oxidoreductase</keyword>
<evidence type="ECO:0000313" key="3">
    <source>
        <dbReference type="Proteomes" id="UP000306236"/>
    </source>
</evidence>
<name>A0A4V3YXU7_9BURK</name>
<organism evidence="2 3">
    <name type="scientific">Lampropedia aestuarii</name>
    <dbReference type="NCBI Taxonomy" id="2562762"/>
    <lineage>
        <taxon>Bacteria</taxon>
        <taxon>Pseudomonadati</taxon>
        <taxon>Pseudomonadota</taxon>
        <taxon>Betaproteobacteria</taxon>
        <taxon>Burkholderiales</taxon>
        <taxon>Comamonadaceae</taxon>
        <taxon>Lampropedia</taxon>
    </lineage>
</organism>
<dbReference type="InterPro" id="IPR011008">
    <property type="entry name" value="Dimeric_a/b-barrel"/>
</dbReference>
<dbReference type="RefSeq" id="WP_136404811.1">
    <property type="nucleotide sequence ID" value="NZ_SSWX01000001.1"/>
</dbReference>